<dbReference type="InterPro" id="IPR058543">
    <property type="entry name" value="Beta-prop_RSE1/DDB1/CPSF1_2nd"/>
</dbReference>
<protein>
    <recommendedName>
        <fullName evidence="7">RSE1/DDB1/CPSF1 second beta-propeller domain-containing protein</fullName>
    </recommendedName>
</protein>
<evidence type="ECO:0000313" key="10">
    <source>
        <dbReference type="Proteomes" id="UP000676336"/>
    </source>
</evidence>
<comment type="subcellular location">
    <subcellularLocation>
        <location evidence="1">Nucleus</location>
    </subcellularLocation>
</comment>
<keyword evidence="5" id="KW-0539">Nucleus</keyword>
<keyword evidence="2" id="KW-0507">mRNA processing</keyword>
<evidence type="ECO:0000259" key="7">
    <source>
        <dbReference type="Pfam" id="PF23726"/>
    </source>
</evidence>
<evidence type="ECO:0000256" key="4">
    <source>
        <dbReference type="ARBA" id="ARBA00023187"/>
    </source>
</evidence>
<organism evidence="9 10">
    <name type="scientific">Rotaria magnacalcarata</name>
    <dbReference type="NCBI Taxonomy" id="392030"/>
    <lineage>
        <taxon>Eukaryota</taxon>
        <taxon>Metazoa</taxon>
        <taxon>Spiralia</taxon>
        <taxon>Gnathifera</taxon>
        <taxon>Rotifera</taxon>
        <taxon>Eurotatoria</taxon>
        <taxon>Bdelloidea</taxon>
        <taxon>Philodinida</taxon>
        <taxon>Philodinidae</taxon>
        <taxon>Rotaria</taxon>
    </lineage>
</organism>
<dbReference type="Pfam" id="PF23726">
    <property type="entry name" value="Beta-prop_RSE1_2nd"/>
    <property type="match status" value="1"/>
</dbReference>
<dbReference type="EMBL" id="CAJOBI010203853">
    <property type="protein sequence ID" value="CAF4999442.1"/>
    <property type="molecule type" value="Genomic_DNA"/>
</dbReference>
<dbReference type="AlphaFoldDB" id="A0A8S3DEX0"/>
<comment type="caution">
    <text evidence="9">The sequence shown here is derived from an EMBL/GenBank/DDBJ whole genome shotgun (WGS) entry which is preliminary data.</text>
</comment>
<keyword evidence="3" id="KW-0747">Spliceosome</keyword>
<dbReference type="Gene3D" id="2.130.10.10">
    <property type="entry name" value="YVTN repeat-like/Quinoprotein amine dehydrogenase"/>
    <property type="match status" value="1"/>
</dbReference>
<reference evidence="9" key="1">
    <citation type="submission" date="2021-02" db="EMBL/GenBank/DDBJ databases">
        <authorList>
            <person name="Nowell W R."/>
        </authorList>
    </citation>
    <scope>NUCLEOTIDE SEQUENCE</scope>
</reference>
<feature type="domain" description="RSE1/DDB1/CPSF1 second beta-propeller" evidence="7">
    <location>
        <begin position="1"/>
        <end position="292"/>
    </location>
</feature>
<dbReference type="FunFam" id="2.130.10.10:FF:000031">
    <property type="entry name" value="Splicing factor 3b subunit 3"/>
    <property type="match status" value="1"/>
</dbReference>
<evidence type="ECO:0000256" key="1">
    <source>
        <dbReference type="ARBA" id="ARBA00004123"/>
    </source>
</evidence>
<dbReference type="GO" id="GO:0006397">
    <property type="term" value="P:mRNA processing"/>
    <property type="evidence" value="ECO:0007669"/>
    <property type="project" value="UniProtKB-KW"/>
</dbReference>
<dbReference type="PANTHER" id="PTHR10644">
    <property type="entry name" value="DNA REPAIR/RNA PROCESSING CPSF FAMILY"/>
    <property type="match status" value="1"/>
</dbReference>
<keyword evidence="4" id="KW-0508">mRNA splicing</keyword>
<evidence type="ECO:0000256" key="6">
    <source>
        <dbReference type="ARBA" id="ARBA00038266"/>
    </source>
</evidence>
<dbReference type="GO" id="GO:0008380">
    <property type="term" value="P:RNA splicing"/>
    <property type="evidence" value="ECO:0007669"/>
    <property type="project" value="UniProtKB-KW"/>
</dbReference>
<name>A0A8S3DEX0_9BILA</name>
<feature type="non-terminal residue" evidence="9">
    <location>
        <position position="445"/>
    </location>
</feature>
<proteinExistence type="inferred from homology"/>
<evidence type="ECO:0000313" key="9">
    <source>
        <dbReference type="EMBL" id="CAF4999442.1"/>
    </source>
</evidence>
<evidence type="ECO:0000256" key="5">
    <source>
        <dbReference type="ARBA" id="ARBA00023242"/>
    </source>
</evidence>
<evidence type="ECO:0000256" key="2">
    <source>
        <dbReference type="ARBA" id="ARBA00022664"/>
    </source>
</evidence>
<sequence>LVLSIGETVEEVTDSGFLGTTPTLSCSQLGDDSLLQIYREGIRHIRADKRVNEWRAPGKRTITRAAVNQRQVVIGLTGGELVYFEMDTTGQLNEYTERKEMPGDIVCMALGSVPDGEQRSRFLAVGLSDSTVRIISLDPKDCLERLSMQALPAPAESLCIVEMKTTEGGVFIDTTSGREQQVGPTGTSFLNIGLQNGVLLRSVLDSVSGDMSDTRTRYIGSKPVKLFRILMQGNEAVLAMSSRTWLSYTYQGRFHLTPLSYESLEHASGFASEQCPEGIVAIAGNTLRILTLEKLGAIFNQEIRKLKLTPRRFIIHPEMNWLYLIESDHGSYTELRKQQNREQIAKDIVDAADDEDKEVTREVANTMLAEKLPEEIFGAPKAANGMWAAQLRVMDPITGETKFIYEFEQNESAVCLSLMRFDTRPADTFLLVGVARDLVLSPRSH</sequence>
<evidence type="ECO:0000256" key="3">
    <source>
        <dbReference type="ARBA" id="ARBA00022728"/>
    </source>
</evidence>
<dbReference type="InterPro" id="IPR015943">
    <property type="entry name" value="WD40/YVTN_repeat-like_dom_sf"/>
</dbReference>
<comment type="similarity">
    <text evidence="6">Belongs to the RSE1 family.</text>
</comment>
<gene>
    <name evidence="8" type="ORF">GIL414_LOCUS56757</name>
    <name evidence="9" type="ORF">SMN809_LOCUS56693</name>
</gene>
<dbReference type="SUPFAM" id="SSF50978">
    <property type="entry name" value="WD40 repeat-like"/>
    <property type="match status" value="1"/>
</dbReference>
<dbReference type="InterPro" id="IPR036322">
    <property type="entry name" value="WD40_repeat_dom_sf"/>
</dbReference>
<feature type="non-terminal residue" evidence="9">
    <location>
        <position position="1"/>
    </location>
</feature>
<dbReference type="EMBL" id="CAJOBJ010204612">
    <property type="protein sequence ID" value="CAF4993152.1"/>
    <property type="molecule type" value="Genomic_DNA"/>
</dbReference>
<dbReference type="GO" id="GO:0005681">
    <property type="term" value="C:spliceosomal complex"/>
    <property type="evidence" value="ECO:0007669"/>
    <property type="project" value="UniProtKB-KW"/>
</dbReference>
<dbReference type="InterPro" id="IPR050358">
    <property type="entry name" value="RSE1/DDB1/CFT1"/>
</dbReference>
<dbReference type="Proteomes" id="UP000676336">
    <property type="component" value="Unassembled WGS sequence"/>
</dbReference>
<evidence type="ECO:0000313" key="8">
    <source>
        <dbReference type="EMBL" id="CAF4993152.1"/>
    </source>
</evidence>
<dbReference type="Proteomes" id="UP000681720">
    <property type="component" value="Unassembled WGS sequence"/>
</dbReference>
<accession>A0A8S3DEX0</accession>